<dbReference type="EMBL" id="JAGVWB010000007">
    <property type="protein sequence ID" value="MBS3058009.1"/>
    <property type="molecule type" value="Genomic_DNA"/>
</dbReference>
<dbReference type="SUPFAM" id="SSF55681">
    <property type="entry name" value="Class II aaRS and biotin synthetases"/>
    <property type="match status" value="1"/>
</dbReference>
<dbReference type="InterPro" id="IPR016061">
    <property type="entry name" value="Pro-tRNA_ligase_II_C"/>
</dbReference>
<dbReference type="SUPFAM" id="SSF52954">
    <property type="entry name" value="Class II aaRS ABD-related"/>
    <property type="match status" value="1"/>
</dbReference>
<keyword evidence="4 7" id="KW-0648">Protein biosynthesis</keyword>
<feature type="domain" description="Aminoacyl-transfer RNA synthetases class-II family profile" evidence="8">
    <location>
        <begin position="63"/>
        <end position="300"/>
    </location>
</feature>
<evidence type="ECO:0000256" key="5">
    <source>
        <dbReference type="ARBA" id="ARBA00023146"/>
    </source>
</evidence>
<dbReference type="InterPro" id="IPR004154">
    <property type="entry name" value="Anticodon-bd"/>
</dbReference>
<comment type="function">
    <text evidence="7">Catalyzes the attachment of proline to tRNA(Pro) in a two-step reaction: proline is first activated by ATP to form Pro-AMP and then transferred to the acceptor end of tRNA(Pro).</text>
</comment>
<evidence type="ECO:0000256" key="7">
    <source>
        <dbReference type="HAMAP-Rule" id="MF_01571"/>
    </source>
</evidence>
<accession>A0A7J4KY92</accession>
<dbReference type="HAMAP" id="MF_01571">
    <property type="entry name" value="Pro_tRNA_synth_type3"/>
    <property type="match status" value="1"/>
</dbReference>
<reference evidence="10" key="3">
    <citation type="submission" date="2021-05" db="EMBL/GenBank/DDBJ databases">
        <title>Protein family content uncovers lineage relationships and bacterial pathway maintenance mechanisms in DPANN archaea.</title>
        <authorList>
            <person name="Castelle C.J."/>
            <person name="Meheust R."/>
            <person name="Jaffe A.L."/>
            <person name="Seitz K."/>
            <person name="Gong X."/>
            <person name="Baker B.J."/>
            <person name="Banfield J.F."/>
        </authorList>
    </citation>
    <scope>NUCLEOTIDE SEQUENCE</scope>
    <source>
        <strain evidence="10">RIFCSPLOWO2_01_FULL_43_13</strain>
    </source>
</reference>
<dbReference type="Pfam" id="PF09180">
    <property type="entry name" value="ProRS-C_1"/>
    <property type="match status" value="1"/>
</dbReference>
<evidence type="ECO:0000313" key="11">
    <source>
        <dbReference type="Proteomes" id="UP000527315"/>
    </source>
</evidence>
<comment type="caution">
    <text evidence="9">The sequence shown here is derived from an EMBL/GenBank/DDBJ whole genome shotgun (WGS) entry which is preliminary data.</text>
</comment>
<dbReference type="Pfam" id="PF00587">
    <property type="entry name" value="tRNA-synt_2b"/>
    <property type="match status" value="1"/>
</dbReference>
<keyword evidence="3 7" id="KW-0067">ATP-binding</keyword>
<comment type="domain">
    <text evidence="7">Consists of three domains: the N-terminal catalytic domain, the anticodon-binding domain and the C-terminal extension.</text>
</comment>
<dbReference type="PROSITE" id="PS50862">
    <property type="entry name" value="AA_TRNA_LIGASE_II"/>
    <property type="match status" value="1"/>
</dbReference>
<dbReference type="InterPro" id="IPR017449">
    <property type="entry name" value="Pro-tRNA_synth_II"/>
</dbReference>
<dbReference type="InterPro" id="IPR036621">
    <property type="entry name" value="Anticodon-bd_dom_sf"/>
</dbReference>
<comment type="similarity">
    <text evidence="7">Belongs to the class-II aminoacyl-tRNA synthetase family. ProS type 3 subfamily.</text>
</comment>
<sequence>MDFMAEKQEKNQALEEKTTFNIDKEKDFSNWFSEILKTAELADLRYNIKGFLVYQPWSVLCMEEMARLFEKALQRKGHKPYWFPVMIPEKNFHLEKEHVEGFAPEVFWVTETGDGSKLEEKFALRPTSETAFYQMFSLWIRSYKDLPFKTYQRANVFRYETRATRPFLRIREIHWIEGHCAFKSLEDSMKQVHEDMETTQELLHDAFGIPHIFFQRPQWDKFAGAVNTYAADALMPDGRMLQLPSTHCLGQNFSKPFNVKFVDENSQEQFAYLTCYGPAFDRIFAACIITHGDNKGLRFPFEISPLQVVIVPINFEKESKVLKKALELKERLLELNYRVEIDGSEKRPGEKFYFWEMKGVPLRIEIGPKELKAKELLVFRRDLEKKEKVKEKSLLEFVEKKGKEITKNLRETADKKFKDIILDAKTVEEAKKLLGEKKIVRASFCSTGLESAKCAEAIEKDLGAKVRGTRVDLKEKPFSNCLVCGKAAKEVVYIAFEY</sequence>
<evidence type="ECO:0000313" key="9">
    <source>
        <dbReference type="EMBL" id="HIH33277.1"/>
    </source>
</evidence>
<evidence type="ECO:0000256" key="4">
    <source>
        <dbReference type="ARBA" id="ARBA00022917"/>
    </source>
</evidence>
<dbReference type="Gene3D" id="3.30.930.10">
    <property type="entry name" value="Bira Bifunctional Protein, Domain 2"/>
    <property type="match status" value="1"/>
</dbReference>
<dbReference type="InterPro" id="IPR006195">
    <property type="entry name" value="aa-tRNA-synth_II"/>
</dbReference>
<dbReference type="NCBIfam" id="TIGR00408">
    <property type="entry name" value="proS_fam_I"/>
    <property type="match status" value="1"/>
</dbReference>
<dbReference type="SUPFAM" id="SSF64586">
    <property type="entry name" value="C-terminal domain of ProRS"/>
    <property type="match status" value="1"/>
</dbReference>
<protein>
    <recommendedName>
        <fullName evidence="7">Proline--tRNA ligase</fullName>
        <ecNumber evidence="7">6.1.1.15</ecNumber>
    </recommendedName>
    <alternativeName>
        <fullName evidence="7">Prolyl-tRNA synthetase</fullName>
        <shortName evidence="7">ProRS</shortName>
    </alternativeName>
</protein>
<reference evidence="11" key="1">
    <citation type="journal article" date="2020" name="bioRxiv">
        <title>A rank-normalized archaeal taxonomy based on genome phylogeny resolves widespread incomplete and uneven classifications.</title>
        <authorList>
            <person name="Rinke C."/>
            <person name="Chuvochina M."/>
            <person name="Mussig A.J."/>
            <person name="Chaumeil P.-A."/>
            <person name="Waite D.W."/>
            <person name="Whitman W.B."/>
            <person name="Parks D.H."/>
            <person name="Hugenholtz P."/>
        </authorList>
    </citation>
    <scope>NUCLEOTIDE SEQUENCE [LARGE SCALE GENOMIC DNA]</scope>
</reference>
<evidence type="ECO:0000313" key="10">
    <source>
        <dbReference type="EMBL" id="MBS3058009.1"/>
    </source>
</evidence>
<dbReference type="GO" id="GO:0006433">
    <property type="term" value="P:prolyl-tRNA aminoacylation"/>
    <property type="evidence" value="ECO:0007669"/>
    <property type="project" value="UniProtKB-UniRule"/>
</dbReference>
<organism evidence="9 11">
    <name type="scientific">Candidatus Iainarchaeum sp</name>
    <dbReference type="NCBI Taxonomy" id="3101447"/>
    <lineage>
        <taxon>Archaea</taxon>
        <taxon>Candidatus Iainarchaeota</taxon>
        <taxon>Candidatus Iainarchaeia</taxon>
        <taxon>Candidatus Iainarchaeales</taxon>
        <taxon>Candidatus Iainarchaeaceae</taxon>
        <taxon>Candidatus Iainarchaeum</taxon>
    </lineage>
</organism>
<dbReference type="GO" id="GO:0004827">
    <property type="term" value="F:proline-tRNA ligase activity"/>
    <property type="evidence" value="ECO:0007669"/>
    <property type="project" value="UniProtKB-UniRule"/>
</dbReference>
<evidence type="ECO:0000256" key="6">
    <source>
        <dbReference type="ARBA" id="ARBA00047671"/>
    </source>
</evidence>
<reference evidence="10" key="2">
    <citation type="submission" date="2021-03" db="EMBL/GenBank/DDBJ databases">
        <authorList>
            <person name="Jaffe A."/>
        </authorList>
    </citation>
    <scope>NUCLEOTIDE SEQUENCE</scope>
    <source>
        <strain evidence="10">RIFCSPLOWO2_01_FULL_43_13</strain>
    </source>
</reference>
<dbReference type="InterPro" id="IPR045864">
    <property type="entry name" value="aa-tRNA-synth_II/BPL/LPL"/>
</dbReference>
<evidence type="ECO:0000256" key="2">
    <source>
        <dbReference type="ARBA" id="ARBA00022741"/>
    </source>
</evidence>
<dbReference type="EC" id="6.1.1.15" evidence="7"/>
<dbReference type="Gene3D" id="3.40.50.800">
    <property type="entry name" value="Anticodon-binding domain"/>
    <property type="match status" value="1"/>
</dbReference>
<dbReference type="GO" id="GO:0017101">
    <property type="term" value="C:aminoacyl-tRNA synthetase multienzyme complex"/>
    <property type="evidence" value="ECO:0007669"/>
    <property type="project" value="TreeGrafter"/>
</dbReference>
<dbReference type="GO" id="GO:0005524">
    <property type="term" value="F:ATP binding"/>
    <property type="evidence" value="ECO:0007669"/>
    <property type="project" value="UniProtKB-UniRule"/>
</dbReference>
<dbReference type="Proteomes" id="UP000527315">
    <property type="component" value="Unassembled WGS sequence"/>
</dbReference>
<gene>
    <name evidence="7 10" type="primary">proS</name>
    <name evidence="9" type="ORF">HA227_03415</name>
    <name evidence="10" type="ORF">J4478_01240</name>
</gene>
<evidence type="ECO:0000256" key="1">
    <source>
        <dbReference type="ARBA" id="ARBA00022598"/>
    </source>
</evidence>
<evidence type="ECO:0000259" key="8">
    <source>
        <dbReference type="PROSITE" id="PS50862"/>
    </source>
</evidence>
<dbReference type="PANTHER" id="PTHR43382:SF2">
    <property type="entry name" value="BIFUNCTIONAL GLUTAMATE_PROLINE--TRNA LIGASE"/>
    <property type="match status" value="1"/>
</dbReference>
<name>A0A7J4KY92_9ARCH</name>
<comment type="subunit">
    <text evidence="7">Homodimer.</text>
</comment>
<dbReference type="InterPro" id="IPR002314">
    <property type="entry name" value="aa-tRNA-synt_IIb"/>
</dbReference>
<dbReference type="GO" id="GO:0005737">
    <property type="term" value="C:cytoplasm"/>
    <property type="evidence" value="ECO:0007669"/>
    <property type="project" value="UniProtKB-SubCell"/>
</dbReference>
<dbReference type="InterPro" id="IPR002316">
    <property type="entry name" value="Pro-tRNA-ligase_IIa"/>
</dbReference>
<dbReference type="Pfam" id="PF03129">
    <property type="entry name" value="HGTP_anticodon"/>
    <property type="match status" value="1"/>
</dbReference>
<dbReference type="PANTHER" id="PTHR43382">
    <property type="entry name" value="PROLYL-TRNA SYNTHETASE"/>
    <property type="match status" value="1"/>
</dbReference>
<keyword evidence="2 7" id="KW-0547">Nucleotide-binding</keyword>
<dbReference type="Gene3D" id="3.30.110.30">
    <property type="entry name" value="C-terminal domain of ProRS"/>
    <property type="match status" value="1"/>
</dbReference>
<dbReference type="SMART" id="SM00946">
    <property type="entry name" value="ProRS-C_1"/>
    <property type="match status" value="1"/>
</dbReference>
<dbReference type="InterPro" id="IPR004499">
    <property type="entry name" value="Pro-tRNA-ligase_IIa_arc-type"/>
</dbReference>
<dbReference type="Proteomes" id="UP000680185">
    <property type="component" value="Unassembled WGS sequence"/>
</dbReference>
<keyword evidence="7" id="KW-0963">Cytoplasm</keyword>
<evidence type="ECO:0000256" key="3">
    <source>
        <dbReference type="ARBA" id="ARBA00022840"/>
    </source>
</evidence>
<keyword evidence="5 7" id="KW-0030">Aminoacyl-tRNA synthetase</keyword>
<comment type="subcellular location">
    <subcellularLocation>
        <location evidence="7">Cytoplasm</location>
    </subcellularLocation>
</comment>
<dbReference type="PRINTS" id="PR01046">
    <property type="entry name" value="TRNASYNTHPRO"/>
</dbReference>
<comment type="catalytic activity">
    <reaction evidence="6 7">
        <text>tRNA(Pro) + L-proline + ATP = L-prolyl-tRNA(Pro) + AMP + diphosphate</text>
        <dbReference type="Rhea" id="RHEA:14305"/>
        <dbReference type="Rhea" id="RHEA-COMP:9700"/>
        <dbReference type="Rhea" id="RHEA-COMP:9702"/>
        <dbReference type="ChEBI" id="CHEBI:30616"/>
        <dbReference type="ChEBI" id="CHEBI:33019"/>
        <dbReference type="ChEBI" id="CHEBI:60039"/>
        <dbReference type="ChEBI" id="CHEBI:78442"/>
        <dbReference type="ChEBI" id="CHEBI:78532"/>
        <dbReference type="ChEBI" id="CHEBI:456215"/>
        <dbReference type="EC" id="6.1.1.15"/>
    </reaction>
</comment>
<keyword evidence="1 7" id="KW-0436">Ligase</keyword>
<proteinExistence type="inferred from homology"/>
<dbReference type="EMBL" id="DUFJ01000071">
    <property type="protein sequence ID" value="HIH33277.1"/>
    <property type="molecule type" value="Genomic_DNA"/>
</dbReference>
<dbReference type="AlphaFoldDB" id="A0A7J4KY92"/>